<proteinExistence type="predicted"/>
<feature type="compositionally biased region" description="Basic and acidic residues" evidence="1">
    <location>
        <begin position="25"/>
        <end position="37"/>
    </location>
</feature>
<dbReference type="EMBL" id="LAYY01000010">
    <property type="protein sequence ID" value="KKK37999.1"/>
    <property type="molecule type" value="Genomic_DNA"/>
</dbReference>
<dbReference type="PATRIC" id="fig|1408103.3.peg.2475"/>
<evidence type="ECO:0000313" key="3">
    <source>
        <dbReference type="Proteomes" id="UP000034166"/>
    </source>
</evidence>
<evidence type="ECO:0000256" key="1">
    <source>
        <dbReference type="SAM" id="MobiDB-lite"/>
    </source>
</evidence>
<keyword evidence="3" id="KW-1185">Reference proteome</keyword>
<gene>
    <name evidence="2" type="ORF">WQ57_10965</name>
</gene>
<sequence>MSPLGARGGVESRRAVTNEPSWSPERGKEGKKGDVKRQSPPVMSMAYQRGPESAIITWLSLFKGE</sequence>
<name>A0A0M2STV1_9BACI</name>
<evidence type="ECO:0000313" key="2">
    <source>
        <dbReference type="EMBL" id="KKK37999.1"/>
    </source>
</evidence>
<comment type="caution">
    <text evidence="2">The sequence shown here is derived from an EMBL/GenBank/DDBJ whole genome shotgun (WGS) entry which is preliminary data.</text>
</comment>
<feature type="region of interest" description="Disordered" evidence="1">
    <location>
        <begin position="1"/>
        <end position="48"/>
    </location>
</feature>
<dbReference type="Proteomes" id="UP000034166">
    <property type="component" value="Unassembled WGS sequence"/>
</dbReference>
<reference evidence="2 3" key="1">
    <citation type="submission" date="2015-04" db="EMBL/GenBank/DDBJ databases">
        <title>Taxonomic description and genome sequence of Bacillus campisalis sp. nov., a novel member of the genus Bacillus isolated from solar saltern.</title>
        <authorList>
            <person name="Mathan Kumar R."/>
            <person name="Kaur G."/>
            <person name="Kumar A."/>
            <person name="Singh N.K."/>
            <person name="Kaur N."/>
            <person name="Kumar N."/>
            <person name="Mayilraj S."/>
        </authorList>
    </citation>
    <scope>NUCLEOTIDE SEQUENCE [LARGE SCALE GENOMIC DNA]</scope>
    <source>
        <strain evidence="2 3">SA2-6</strain>
    </source>
</reference>
<dbReference type="AlphaFoldDB" id="A0A0M2STV1"/>
<accession>A0A0M2STV1</accession>
<protein>
    <submittedName>
        <fullName evidence="2">Uncharacterized protein</fullName>
    </submittedName>
</protein>
<organism evidence="2 3">
    <name type="scientific">Mesobacillus campisalis</name>
    <dbReference type="NCBI Taxonomy" id="1408103"/>
    <lineage>
        <taxon>Bacteria</taxon>
        <taxon>Bacillati</taxon>
        <taxon>Bacillota</taxon>
        <taxon>Bacilli</taxon>
        <taxon>Bacillales</taxon>
        <taxon>Bacillaceae</taxon>
        <taxon>Mesobacillus</taxon>
    </lineage>
</organism>